<dbReference type="AlphaFoldDB" id="A0A512BDV3"/>
<evidence type="ECO:0000256" key="3">
    <source>
        <dbReference type="ARBA" id="ARBA00023002"/>
    </source>
</evidence>
<dbReference type="GO" id="GO:0004499">
    <property type="term" value="F:N,N-dimethylaniline monooxygenase activity"/>
    <property type="evidence" value="ECO:0007669"/>
    <property type="project" value="InterPro"/>
</dbReference>
<protein>
    <submittedName>
        <fullName evidence="4">4-hydroxyacetophenone monooxygenase</fullName>
    </submittedName>
</protein>
<comment type="caution">
    <text evidence="4">The sequence shown here is derived from an EMBL/GenBank/DDBJ whole genome shotgun (WGS) entry which is preliminary data.</text>
</comment>
<reference evidence="4 5" key="1">
    <citation type="submission" date="2019-07" db="EMBL/GenBank/DDBJ databases">
        <title>Whole genome shotgun sequence of Segetibacter aerophilus NBRC 106135.</title>
        <authorList>
            <person name="Hosoyama A."/>
            <person name="Uohara A."/>
            <person name="Ohji S."/>
            <person name="Ichikawa N."/>
        </authorList>
    </citation>
    <scope>NUCLEOTIDE SEQUENCE [LARGE SCALE GENOMIC DNA]</scope>
    <source>
        <strain evidence="4 5">NBRC 106135</strain>
    </source>
</reference>
<dbReference type="RefSeq" id="WP_147204243.1">
    <property type="nucleotide sequence ID" value="NZ_BJYT01000009.1"/>
</dbReference>
<name>A0A512BDV3_9BACT</name>
<organism evidence="4 5">
    <name type="scientific">Segetibacter aerophilus</name>
    <dbReference type="NCBI Taxonomy" id="670293"/>
    <lineage>
        <taxon>Bacteria</taxon>
        <taxon>Pseudomonadati</taxon>
        <taxon>Bacteroidota</taxon>
        <taxon>Chitinophagia</taxon>
        <taxon>Chitinophagales</taxon>
        <taxon>Chitinophagaceae</taxon>
        <taxon>Segetibacter</taxon>
    </lineage>
</organism>
<keyword evidence="3" id="KW-0560">Oxidoreductase</keyword>
<keyword evidence="2" id="KW-0274">FAD</keyword>
<keyword evidence="4" id="KW-0503">Monooxygenase</keyword>
<gene>
    <name evidence="4" type="ORF">SAE01_26290</name>
</gene>
<dbReference type="GO" id="GO:0050660">
    <property type="term" value="F:flavin adenine dinucleotide binding"/>
    <property type="evidence" value="ECO:0007669"/>
    <property type="project" value="InterPro"/>
</dbReference>
<dbReference type="InterPro" id="IPR036188">
    <property type="entry name" value="FAD/NAD-bd_sf"/>
</dbReference>
<evidence type="ECO:0000256" key="2">
    <source>
        <dbReference type="ARBA" id="ARBA00022827"/>
    </source>
</evidence>
<dbReference type="PANTHER" id="PTHR42877:SF4">
    <property type="entry name" value="FAD_NAD(P)-BINDING DOMAIN-CONTAINING PROTEIN-RELATED"/>
    <property type="match status" value="1"/>
</dbReference>
<keyword evidence="5" id="KW-1185">Reference proteome</keyword>
<evidence type="ECO:0000313" key="5">
    <source>
        <dbReference type="Proteomes" id="UP000321513"/>
    </source>
</evidence>
<accession>A0A512BDV3</accession>
<keyword evidence="1" id="KW-0285">Flavoprotein</keyword>
<dbReference type="Pfam" id="PF00743">
    <property type="entry name" value="FMO-like"/>
    <property type="match status" value="1"/>
</dbReference>
<dbReference type="Proteomes" id="UP000321513">
    <property type="component" value="Unassembled WGS sequence"/>
</dbReference>
<dbReference type="InterPro" id="IPR020946">
    <property type="entry name" value="Flavin_mOase-like"/>
</dbReference>
<evidence type="ECO:0000313" key="4">
    <source>
        <dbReference type="EMBL" id="GEO10133.1"/>
    </source>
</evidence>
<dbReference type="InterPro" id="IPR051209">
    <property type="entry name" value="FAD-bind_Monooxygenase_sf"/>
</dbReference>
<evidence type="ECO:0000256" key="1">
    <source>
        <dbReference type="ARBA" id="ARBA00022630"/>
    </source>
</evidence>
<dbReference type="PANTHER" id="PTHR42877">
    <property type="entry name" value="L-ORNITHINE N(5)-MONOOXYGENASE-RELATED"/>
    <property type="match status" value="1"/>
</dbReference>
<dbReference type="EMBL" id="BJYT01000009">
    <property type="protein sequence ID" value="GEO10133.1"/>
    <property type="molecule type" value="Genomic_DNA"/>
</dbReference>
<dbReference type="SUPFAM" id="SSF51905">
    <property type="entry name" value="FAD/NAD(P)-binding domain"/>
    <property type="match status" value="2"/>
</dbReference>
<proteinExistence type="predicted"/>
<dbReference type="Gene3D" id="3.50.50.60">
    <property type="entry name" value="FAD/NAD(P)-binding domain"/>
    <property type="match status" value="2"/>
</dbReference>
<dbReference type="OrthoDB" id="9778740at2"/>
<dbReference type="GO" id="GO:0050661">
    <property type="term" value="F:NADP binding"/>
    <property type="evidence" value="ECO:0007669"/>
    <property type="project" value="InterPro"/>
</dbReference>
<sequence>MKPEYQVGIVGAGFAGLVAALGLKKAGKESFVIFERASEIGGTWRDNIYPGCACDIAVHLYSFAKVPNAKWSNLYAGQPEILDYLKNVSVSCELQSHIRLNADIVEARFFEEESCWVVVDRMGRETTVSVLLLGLGPLNRPFIPTFKDLDKFKGAHFHTSQWDKNFAPTGKRVAVIGTGASAIQVVPHLAPSVKQLTVMQRTPPWIMDRFDKKISETTKKVYQQFPAAQRFKREFFYWINEFFGLGFIGNKTLNRVMAWTAIRKLRKEVKDAATRKKLTPRYTIGCKRILKSDDYYPTFNRDNVSLVAEGIDRFTERGILTMDGTEHLLDAVIFATGFVAADLNLYIKVRGLQGRDLVSEWKMTGAQAYLGTTISGYPHLGILLGPNTGLGHNSILHMIESQVNYILQYIDYIAKSGPHEYVDLKPSVQEAYNERIQAQLKNTVWASGCRSWYMNSNGKNTTLYPGLTVTFRKETKKFDPLCYQKVRQPALVS</sequence>